<dbReference type="HOGENOM" id="CLU_1324029_0_0_2"/>
<dbReference type="GeneID" id="1477874"/>
<protein>
    <submittedName>
        <fullName evidence="1">Uncharacterized protein</fullName>
    </submittedName>
</protein>
<accession>Q8TVV9</accession>
<dbReference type="EMBL" id="AE009439">
    <property type="protein sequence ID" value="AAM02492.1"/>
    <property type="molecule type" value="Genomic_DNA"/>
</dbReference>
<reference evidence="1 2" key="1">
    <citation type="journal article" date="2002" name="Proc. Natl. Acad. Sci. U.S.A.">
        <title>The complete genome of hyperthermophile Methanopyrus kandleri AV19 and monophyly of archaeal methanogens.</title>
        <authorList>
            <person name="Slesarev A.I."/>
            <person name="Mezhevaya K.V."/>
            <person name="Makarova K.S."/>
            <person name="Polushin N.N."/>
            <person name="Shcherbinina O.V."/>
            <person name="Shakhova V.V."/>
            <person name="Belova G.I."/>
            <person name="Aravind L."/>
            <person name="Natale D.A."/>
            <person name="Rogozin I.B."/>
            <person name="Tatusov R.L."/>
            <person name="Wolf Y.I."/>
            <person name="Stetter K.O."/>
            <person name="Malykh A.G."/>
            <person name="Koonin E.V."/>
            <person name="Kozyavkin S.A."/>
        </authorList>
    </citation>
    <scope>NUCLEOTIDE SEQUENCE [LARGE SCALE GENOMIC DNA]</scope>
    <source>
        <strain evidence="2">AV19 / DSM 6324 / JCM 9639 / NBRC 100938</strain>
    </source>
</reference>
<evidence type="ECO:0000313" key="2">
    <source>
        <dbReference type="Proteomes" id="UP000001826"/>
    </source>
</evidence>
<dbReference type="KEGG" id="mka:MK1279"/>
<dbReference type="RefSeq" id="WP_011019647.1">
    <property type="nucleotide sequence ID" value="NC_003551.1"/>
</dbReference>
<sequence>MVLPLVTAILLTAAPAAGLQFEAPTAGYPVPEPPHLEDGDGHVEPPFRYAGDHRVRVYPCSVPSTAWVFLEDRRCVIAVKPVGGGHPVLLLDVSDLVVSVGADGVRLRGGYATAVRMEPVDFPSLWIPYEVVTGSGVELLFPWLLGPIVRECSRTEFERVAELIAGERGTPPEDVETGVWDELRPPSPLPVPAVLFVPPARKRRSAR</sequence>
<evidence type="ECO:0000313" key="1">
    <source>
        <dbReference type="EMBL" id="AAM02492.1"/>
    </source>
</evidence>
<dbReference type="InParanoid" id="Q8TVV9"/>
<organism evidence="1 2">
    <name type="scientific">Methanopyrus kandleri (strain AV19 / DSM 6324 / JCM 9639 / NBRC 100938)</name>
    <dbReference type="NCBI Taxonomy" id="190192"/>
    <lineage>
        <taxon>Archaea</taxon>
        <taxon>Methanobacteriati</taxon>
        <taxon>Methanobacteriota</taxon>
        <taxon>Methanomada group</taxon>
        <taxon>Methanopyri</taxon>
        <taxon>Methanopyrales</taxon>
        <taxon>Methanopyraceae</taxon>
        <taxon>Methanopyrus</taxon>
    </lineage>
</organism>
<name>Q8TVV9_METKA</name>
<dbReference type="AlphaFoldDB" id="Q8TVV9"/>
<dbReference type="EnsemblBacteria" id="AAM02492">
    <property type="protein sequence ID" value="AAM02492"/>
    <property type="gene ID" value="MK1279"/>
</dbReference>
<keyword evidence="2" id="KW-1185">Reference proteome</keyword>
<gene>
    <name evidence="1" type="ordered locus">MK1279</name>
</gene>
<proteinExistence type="predicted"/>
<dbReference type="Proteomes" id="UP000001826">
    <property type="component" value="Chromosome"/>
</dbReference>
<dbReference type="PaxDb" id="190192-MK1279"/>